<keyword evidence="9" id="KW-0804">Transcription</keyword>
<dbReference type="Pfam" id="PF12756">
    <property type="entry name" value="zf-C2H2_2"/>
    <property type="match status" value="1"/>
</dbReference>
<evidence type="ECO:0000256" key="7">
    <source>
        <dbReference type="ARBA" id="ARBA00023015"/>
    </source>
</evidence>
<proteinExistence type="inferred from homology"/>
<gene>
    <name evidence="14" type="primary">Znf629</name>
    <name evidence="14" type="ORF">AVEN_274234_1</name>
</gene>
<dbReference type="PROSITE" id="PS50157">
    <property type="entry name" value="ZINC_FINGER_C2H2_2"/>
    <property type="match status" value="11"/>
</dbReference>
<feature type="domain" description="C2H2-type" evidence="13">
    <location>
        <begin position="275"/>
        <end position="303"/>
    </location>
</feature>
<dbReference type="FunFam" id="3.30.160.60:FF:000145">
    <property type="entry name" value="Zinc finger protein 574"/>
    <property type="match status" value="1"/>
</dbReference>
<dbReference type="GO" id="GO:0008270">
    <property type="term" value="F:zinc ion binding"/>
    <property type="evidence" value="ECO:0007669"/>
    <property type="project" value="UniProtKB-KW"/>
</dbReference>
<keyword evidence="5 11" id="KW-0863">Zinc-finger</keyword>
<evidence type="ECO:0000256" key="4">
    <source>
        <dbReference type="ARBA" id="ARBA00022737"/>
    </source>
</evidence>
<name>A0A4Y2G578_ARAVE</name>
<dbReference type="FunFam" id="3.30.160.60:FF:002343">
    <property type="entry name" value="Zinc finger protein 33A"/>
    <property type="match status" value="1"/>
</dbReference>
<comment type="subcellular location">
    <subcellularLocation>
        <location evidence="1">Nucleus</location>
    </subcellularLocation>
</comment>
<evidence type="ECO:0000256" key="9">
    <source>
        <dbReference type="ARBA" id="ARBA00023163"/>
    </source>
</evidence>
<keyword evidence="15" id="KW-1185">Reference proteome</keyword>
<feature type="region of interest" description="Disordered" evidence="12">
    <location>
        <begin position="646"/>
        <end position="671"/>
    </location>
</feature>
<feature type="domain" description="C2H2-type" evidence="13">
    <location>
        <begin position="362"/>
        <end position="384"/>
    </location>
</feature>
<dbReference type="PANTHER" id="PTHR24393:SF15">
    <property type="entry name" value="IP01243P-RELATED"/>
    <property type="match status" value="1"/>
</dbReference>
<dbReference type="Pfam" id="PF12874">
    <property type="entry name" value="zf-met"/>
    <property type="match status" value="1"/>
</dbReference>
<dbReference type="InterPro" id="IPR041661">
    <property type="entry name" value="ZN622/Rei1/Reh1_Znf-C2H2"/>
</dbReference>
<evidence type="ECO:0000313" key="14">
    <source>
        <dbReference type="EMBL" id="GBM48521.1"/>
    </source>
</evidence>
<dbReference type="AlphaFoldDB" id="A0A4Y2G578"/>
<feature type="domain" description="C2H2-type" evidence="13">
    <location>
        <begin position="515"/>
        <end position="542"/>
    </location>
</feature>
<dbReference type="SMART" id="SM00355">
    <property type="entry name" value="ZnF_C2H2"/>
    <property type="match status" value="13"/>
</dbReference>
<evidence type="ECO:0000256" key="10">
    <source>
        <dbReference type="ARBA" id="ARBA00023242"/>
    </source>
</evidence>
<dbReference type="SUPFAM" id="SSF57667">
    <property type="entry name" value="beta-beta-alpha zinc fingers"/>
    <property type="match status" value="7"/>
</dbReference>
<dbReference type="InterPro" id="IPR036236">
    <property type="entry name" value="Znf_C2H2_sf"/>
</dbReference>
<dbReference type="PROSITE" id="PS00028">
    <property type="entry name" value="ZINC_FINGER_C2H2_1"/>
    <property type="match status" value="10"/>
</dbReference>
<feature type="domain" description="C2H2-type" evidence="13">
    <location>
        <begin position="446"/>
        <end position="470"/>
    </location>
</feature>
<feature type="domain" description="C2H2-type" evidence="13">
    <location>
        <begin position="387"/>
        <end position="410"/>
    </location>
</feature>
<protein>
    <submittedName>
        <fullName evidence="14">Zinc finger protein 629</fullName>
    </submittedName>
</protein>
<reference evidence="14 15" key="1">
    <citation type="journal article" date="2019" name="Sci. Rep.">
        <title>Orb-weaving spider Araneus ventricosus genome elucidates the spidroin gene catalogue.</title>
        <authorList>
            <person name="Kono N."/>
            <person name="Nakamura H."/>
            <person name="Ohtoshi R."/>
            <person name="Moran D.A.P."/>
            <person name="Shinohara A."/>
            <person name="Yoshida Y."/>
            <person name="Fujiwara M."/>
            <person name="Mori M."/>
            <person name="Tomita M."/>
            <person name="Arakawa K."/>
        </authorList>
    </citation>
    <scope>NUCLEOTIDE SEQUENCE [LARGE SCALE GENOMIC DNA]</scope>
</reference>
<dbReference type="EMBL" id="BGPR01001218">
    <property type="protein sequence ID" value="GBM48521.1"/>
    <property type="molecule type" value="Genomic_DNA"/>
</dbReference>
<feature type="domain" description="C2H2-type" evidence="13">
    <location>
        <begin position="307"/>
        <end position="334"/>
    </location>
</feature>
<evidence type="ECO:0000256" key="2">
    <source>
        <dbReference type="ARBA" id="ARBA00006991"/>
    </source>
</evidence>
<dbReference type="Proteomes" id="UP000499080">
    <property type="component" value="Unassembled WGS sequence"/>
</dbReference>
<feature type="domain" description="C2H2-type" evidence="13">
    <location>
        <begin position="572"/>
        <end position="599"/>
    </location>
</feature>
<keyword evidence="3" id="KW-0479">Metal-binding</keyword>
<evidence type="ECO:0000256" key="5">
    <source>
        <dbReference type="ARBA" id="ARBA00022771"/>
    </source>
</evidence>
<organism evidence="14 15">
    <name type="scientific">Araneus ventricosus</name>
    <name type="common">Orbweaver spider</name>
    <name type="synonym">Epeira ventricosa</name>
    <dbReference type="NCBI Taxonomy" id="182803"/>
    <lineage>
        <taxon>Eukaryota</taxon>
        <taxon>Metazoa</taxon>
        <taxon>Ecdysozoa</taxon>
        <taxon>Arthropoda</taxon>
        <taxon>Chelicerata</taxon>
        <taxon>Arachnida</taxon>
        <taxon>Araneae</taxon>
        <taxon>Araneomorphae</taxon>
        <taxon>Entelegynae</taxon>
        <taxon>Araneoidea</taxon>
        <taxon>Araneidae</taxon>
        <taxon>Araneus</taxon>
    </lineage>
</organism>
<keyword evidence="7" id="KW-0805">Transcription regulation</keyword>
<feature type="domain" description="C2H2-type" evidence="13">
    <location>
        <begin position="486"/>
        <end position="514"/>
    </location>
</feature>
<dbReference type="PANTHER" id="PTHR24393">
    <property type="entry name" value="ZINC FINGER PROTEIN"/>
    <property type="match status" value="1"/>
</dbReference>
<evidence type="ECO:0000256" key="11">
    <source>
        <dbReference type="PROSITE-ProRule" id="PRU00042"/>
    </source>
</evidence>
<dbReference type="Gene3D" id="3.30.160.60">
    <property type="entry name" value="Classic Zinc Finger"/>
    <property type="match status" value="9"/>
</dbReference>
<evidence type="ECO:0000256" key="6">
    <source>
        <dbReference type="ARBA" id="ARBA00022833"/>
    </source>
</evidence>
<comment type="similarity">
    <text evidence="2">Belongs to the krueppel C2H2-type zinc-finger protein family.</text>
</comment>
<dbReference type="InterPro" id="IPR013087">
    <property type="entry name" value="Znf_C2H2_type"/>
</dbReference>
<evidence type="ECO:0000256" key="1">
    <source>
        <dbReference type="ARBA" id="ARBA00004123"/>
    </source>
</evidence>
<evidence type="ECO:0000313" key="15">
    <source>
        <dbReference type="Proteomes" id="UP000499080"/>
    </source>
</evidence>
<sequence length="961" mass="109209">MQNSTQGIQYKKMDFCLQEKRICLPFTTCIRDGVILLNLTTGSGNSLSLMKKQLDIEPPAIKEEVVLENTTPKSSPIPLKAAVNGVKDESILDGEKLAQKILNEFRLKNSEAQTKKPISTAKQKNTHERALKIGSTVKSEDEQNIPISELKKLSLKEKYREINKKRNLQVLKRRSQLNSNNSAKSKIQLKYKLNLSKGAKSFGPNGKTSDLSSSDYFVSCRFCKQSFRVLDDIQNHFCNDSKSICKQRMYRCELCLSEFKYKNYLDRHMKGHNRNNCKFCTEQFTKRKALCKHLKSVHNITEPEKLYKCSFCEKIYAKRPQLLVHMRDHAEGKYLCLKCGFMCSNSEEYTEHEKEHIKVTKFECTLCGKKFVRRQQHDQHMVGHERHSCLKCNVTFSTKKMLLKHQQTVHGMSVLKKHQCLICHKSFLRPVHLQAHERIHTGEKPVKCSKCEKSFTTERSLAKHLKSARHLQVVNNGKEVELEKPFLCSICGNRFHQQQSLLRHIELLHTEGEAIKCPHCEYSTKCKANLKRHTEGHSNIKRYVCEICGASFRALATLKEHHLFVHSENRNFVCEICKKSFKNKSGLQRHLRIHSEVRPYKCHCNRDYKRLSHLKRHMVSAHRMTIRRSSDAKKLEVCKIEPNHIEEKSKSVSSESTEEGRDSTSSSDGNLFNLPKNFLPDQIFETDFDKTITDDSLVVRTSDNNGNDIYVPCDNLQSLIEKNVVGISPDIVQKSPLMSIQQSIIPSDSQDSLSLDDPALNLSPNYFTFSLSASPFGTSNLDNVSENMQLHNQNNPPSTLCTPDTATRPRSLPNLASQISNTDSLFTFSFRNNELPSSFLLGSDLPASLDHNSSSKQLFGESGDILSMPSFTSSNESDVMDCDSENFFSISRNSDIWDVSGDSKIVSEIASDSCDKVPTSVSSFSSNSDSLLACNLVFPNDPLLDCTIDASSFNTEDFVLT</sequence>
<feature type="domain" description="C2H2-type" evidence="13">
    <location>
        <begin position="250"/>
        <end position="277"/>
    </location>
</feature>
<dbReference type="GO" id="GO:0005634">
    <property type="term" value="C:nucleus"/>
    <property type="evidence" value="ECO:0007669"/>
    <property type="project" value="UniProtKB-SubCell"/>
</dbReference>
<dbReference type="Pfam" id="PF00096">
    <property type="entry name" value="zf-C2H2"/>
    <property type="match status" value="2"/>
</dbReference>
<evidence type="ECO:0000256" key="12">
    <source>
        <dbReference type="SAM" id="MobiDB-lite"/>
    </source>
</evidence>
<dbReference type="GO" id="GO:0001228">
    <property type="term" value="F:DNA-binding transcription activator activity, RNA polymerase II-specific"/>
    <property type="evidence" value="ECO:0007669"/>
    <property type="project" value="TreeGrafter"/>
</dbReference>
<dbReference type="GO" id="GO:0000978">
    <property type="term" value="F:RNA polymerase II cis-regulatory region sequence-specific DNA binding"/>
    <property type="evidence" value="ECO:0007669"/>
    <property type="project" value="TreeGrafter"/>
</dbReference>
<evidence type="ECO:0000259" key="13">
    <source>
        <dbReference type="PROSITE" id="PS50157"/>
    </source>
</evidence>
<evidence type="ECO:0000256" key="3">
    <source>
        <dbReference type="ARBA" id="ARBA00022723"/>
    </source>
</evidence>
<comment type="caution">
    <text evidence="14">The sequence shown here is derived from an EMBL/GenBank/DDBJ whole genome shotgun (WGS) entry which is preliminary data.</text>
</comment>
<keyword evidence="4" id="KW-0677">Repeat</keyword>
<dbReference type="OrthoDB" id="3565419at2759"/>
<accession>A0A4Y2G578</accession>
<evidence type="ECO:0000256" key="8">
    <source>
        <dbReference type="ARBA" id="ARBA00023125"/>
    </source>
</evidence>
<keyword evidence="6" id="KW-0862">Zinc</keyword>
<keyword evidence="10" id="KW-0539">Nucleus</keyword>
<feature type="domain" description="C2H2-type" evidence="13">
    <location>
        <begin position="418"/>
        <end position="445"/>
    </location>
</feature>
<keyword evidence="8" id="KW-0238">DNA-binding</keyword>
<feature type="domain" description="C2H2-type" evidence="13">
    <location>
        <begin position="543"/>
        <end position="571"/>
    </location>
</feature>